<dbReference type="InterPro" id="IPR051805">
    <property type="entry name" value="Dehydratase_Activator_Redct"/>
</dbReference>
<proteinExistence type="predicted"/>
<reference evidence="1" key="1">
    <citation type="journal article" date="2015" name="Proc. Natl. Acad. Sci. U.S.A.">
        <title>Networks of energetic and metabolic interactions define dynamics in microbial communities.</title>
        <authorList>
            <person name="Embree M."/>
            <person name="Liu J.K."/>
            <person name="Al-Bassam M.M."/>
            <person name="Zengler K."/>
        </authorList>
    </citation>
    <scope>NUCLEOTIDE SEQUENCE</scope>
</reference>
<protein>
    <submittedName>
        <fullName evidence="1">Activator of (R)-2-hydroxyglutaryl-coa dehydratase</fullName>
    </submittedName>
</protein>
<dbReference type="Gene3D" id="3.40.50.11900">
    <property type="match status" value="1"/>
</dbReference>
<name>A0A0W8E7Y8_9ZZZZ</name>
<sequence length="363" mass="40926">MKITFPHMGNAHIAINAMLEKLKLEVIPPPPISKKTFELGVKYCPEFACMPLKINLGNFIEALEMGADTILMAGGWGPCRFGLYAQVERDILNDLGFEYKMIILEAPDSRVSELFNQLKALGENVSVWEAYKAVRYAWYKIKIVENLEKRFAYIHPRAMDKNRAEDIYDKGLLEIQKAGDRSEVDKVGLRYLECLNRLVLTEEEPLKIGLVGEIYTVLEPMANCSISRCLGRLNVEVDNSIYISDWLNDHLLGGLVKKSHRKHLVRCANPYLNYFVGGHGLETVGSAVDYARKRFDGVIQVGPLTCMPEIVAQSVLGLVSKEEGIPCMTLYFDEHAGTAGIQTRLEAFTDMLRRKKTLTGWSC</sequence>
<dbReference type="PANTHER" id="PTHR32329">
    <property type="entry name" value="BIFUNCTIONAL PROTEIN [INCLUDES 2-HYDROXYACYL-COA DEHYDRATASE (N-TER) AND ITS ACTIVATOR DOMAIN (C_TERM)-RELATED"/>
    <property type="match status" value="1"/>
</dbReference>
<dbReference type="PANTHER" id="PTHR32329:SF2">
    <property type="entry name" value="BIFUNCTIONAL PROTEIN [INCLUDES 2-HYDROXYACYL-COA DEHYDRATASE (N-TER) AND ITS ACTIVATOR DOMAIN (C_TERM)"/>
    <property type="match status" value="1"/>
</dbReference>
<organism evidence="1">
    <name type="scientific">hydrocarbon metagenome</name>
    <dbReference type="NCBI Taxonomy" id="938273"/>
    <lineage>
        <taxon>unclassified sequences</taxon>
        <taxon>metagenomes</taxon>
        <taxon>ecological metagenomes</taxon>
    </lineage>
</organism>
<evidence type="ECO:0000313" key="1">
    <source>
        <dbReference type="EMBL" id="KUG04760.1"/>
    </source>
</evidence>
<comment type="caution">
    <text evidence="1">The sequence shown here is derived from an EMBL/GenBank/DDBJ whole genome shotgun (WGS) entry which is preliminary data.</text>
</comment>
<dbReference type="EMBL" id="LNQE01001842">
    <property type="protein sequence ID" value="KUG04760.1"/>
    <property type="molecule type" value="Genomic_DNA"/>
</dbReference>
<gene>
    <name evidence="1" type="ORF">ASZ90_017899</name>
</gene>
<dbReference type="AlphaFoldDB" id="A0A0W8E7Y8"/>
<accession>A0A0W8E7Y8</accession>